<name>A0A2Z6PH65_TRISU</name>
<dbReference type="GO" id="GO:0006364">
    <property type="term" value="P:rRNA processing"/>
    <property type="evidence" value="ECO:0007669"/>
    <property type="project" value="UniProtKB-KW"/>
</dbReference>
<evidence type="ECO:0000313" key="3">
    <source>
        <dbReference type="EMBL" id="GAU49225.1"/>
    </source>
</evidence>
<evidence type="ECO:0000313" key="4">
    <source>
        <dbReference type="Proteomes" id="UP000242715"/>
    </source>
</evidence>
<keyword evidence="2" id="KW-0698">rRNA processing</keyword>
<keyword evidence="4" id="KW-1185">Reference proteome</keyword>
<dbReference type="InterPro" id="IPR019398">
    <property type="entry name" value="Pre-rRNA_process_TSR2"/>
</dbReference>
<comment type="similarity">
    <text evidence="1">Belongs to the TSR2 family.</text>
</comment>
<organism evidence="3 4">
    <name type="scientific">Trifolium subterraneum</name>
    <name type="common">Subterranean clover</name>
    <dbReference type="NCBI Taxonomy" id="3900"/>
    <lineage>
        <taxon>Eukaryota</taxon>
        <taxon>Viridiplantae</taxon>
        <taxon>Streptophyta</taxon>
        <taxon>Embryophyta</taxon>
        <taxon>Tracheophyta</taxon>
        <taxon>Spermatophyta</taxon>
        <taxon>Magnoliopsida</taxon>
        <taxon>eudicotyledons</taxon>
        <taxon>Gunneridae</taxon>
        <taxon>Pentapetalae</taxon>
        <taxon>rosids</taxon>
        <taxon>fabids</taxon>
        <taxon>Fabales</taxon>
        <taxon>Fabaceae</taxon>
        <taxon>Papilionoideae</taxon>
        <taxon>50 kb inversion clade</taxon>
        <taxon>NPAAA clade</taxon>
        <taxon>Hologalegina</taxon>
        <taxon>IRL clade</taxon>
        <taxon>Trifolieae</taxon>
        <taxon>Trifolium</taxon>
    </lineage>
</organism>
<dbReference type="OrthoDB" id="1429902at2759"/>
<dbReference type="Proteomes" id="UP000242715">
    <property type="component" value="Unassembled WGS sequence"/>
</dbReference>
<accession>A0A2Z6PH65</accession>
<dbReference type="AlphaFoldDB" id="A0A2Z6PH65"/>
<dbReference type="EMBL" id="DF974533">
    <property type="protein sequence ID" value="GAU49225.1"/>
    <property type="molecule type" value="Genomic_DNA"/>
</dbReference>
<proteinExistence type="inferred from homology"/>
<protein>
    <submittedName>
        <fullName evidence="3">Uncharacterized protein</fullName>
    </submittedName>
</protein>
<evidence type="ECO:0000256" key="2">
    <source>
        <dbReference type="ARBA" id="ARBA00022552"/>
    </source>
</evidence>
<dbReference type="PANTHER" id="PTHR21250">
    <property type="entry name" value="PRE-RRNA-PROCESSING PROTEIN TSR2 HOMOLOG"/>
    <property type="match status" value="1"/>
</dbReference>
<gene>
    <name evidence="3" type="ORF">TSUD_282760</name>
</gene>
<sequence length="205" mass="24204">MINNIDEVCDELLAMYQDCLRRDFTSIQLLKEANDRRPMWKQLNNQQQPPGLDKIKKLNRIVFDRCQDRDANSSEMEDSRMLQGDLMMVFKEGVSLLMNNLWARRFSISLCGSNPTPMLQYLADVIFFWFTQTIKPLFFDHIVRILKNEMYRLPYKTIHYDITEEVAKKLMVMYEECLQGNFSSVDILREESLSLASSFEETKGE</sequence>
<evidence type="ECO:0000256" key="1">
    <source>
        <dbReference type="ARBA" id="ARBA00006524"/>
    </source>
</evidence>
<reference evidence="4" key="1">
    <citation type="journal article" date="2017" name="Front. Plant Sci.">
        <title>Climate Clever Clovers: New Paradigm to Reduce the Environmental Footprint of Ruminants by Breeding Low Methanogenic Forages Utilizing Haplotype Variation.</title>
        <authorList>
            <person name="Kaur P."/>
            <person name="Appels R."/>
            <person name="Bayer P.E."/>
            <person name="Keeble-Gagnere G."/>
            <person name="Wang J."/>
            <person name="Hirakawa H."/>
            <person name="Shirasawa K."/>
            <person name="Vercoe P."/>
            <person name="Stefanova K."/>
            <person name="Durmic Z."/>
            <person name="Nichols P."/>
            <person name="Revell C."/>
            <person name="Isobe S.N."/>
            <person name="Edwards D."/>
            <person name="Erskine W."/>
        </authorList>
    </citation>
    <scope>NUCLEOTIDE SEQUENCE [LARGE SCALE GENOMIC DNA]</scope>
    <source>
        <strain evidence="4">cv. Daliak</strain>
    </source>
</reference>